<protein>
    <submittedName>
        <fullName evidence="1">Uncharacterized protein</fullName>
    </submittedName>
</protein>
<dbReference type="AlphaFoldDB" id="A0A4P6XQL8"/>
<keyword evidence="2" id="KW-1185">Reference proteome</keyword>
<reference evidence="2" key="1">
    <citation type="submission" date="2019-03" db="EMBL/GenBank/DDBJ databases">
        <title>Snf2 controls pulcherriminic acid biosynthesis and connects pigmentation and antifungal activity of the yeast Metschnikowia pulcherrima.</title>
        <authorList>
            <person name="Gore-Lloyd D."/>
            <person name="Sumann I."/>
            <person name="Brachmann A.O."/>
            <person name="Schneeberger K."/>
            <person name="Ortiz-Merino R.A."/>
            <person name="Moreno-Beltran M."/>
            <person name="Schlaefli M."/>
            <person name="Kirner P."/>
            <person name="Santos Kron A."/>
            <person name="Wolfe K.H."/>
            <person name="Piel J."/>
            <person name="Ahrens C.H."/>
            <person name="Henk D."/>
            <person name="Freimoser F.M."/>
        </authorList>
    </citation>
    <scope>NUCLEOTIDE SEQUENCE [LARGE SCALE GENOMIC DNA]</scope>
    <source>
        <strain evidence="2">APC 1.2</strain>
    </source>
</reference>
<gene>
    <name evidence="1" type="ORF">METSCH_D00640</name>
</gene>
<evidence type="ECO:0000313" key="2">
    <source>
        <dbReference type="Proteomes" id="UP000292447"/>
    </source>
</evidence>
<name>A0A4P6XQL8_9ASCO</name>
<sequence length="187" mass="21281">MHIGKPDQEVMCGAYPSLQGGALAMLLTNCTAHKQQNCVFISRAGFNCYRRKRGGLRKWSLALLAALHRDSQTFVEIDPMAIEREHGTYVAKELHKKFLSKTLECFVKEREGRGGFAIIDKDFAQEIPDIDVLRETRKCALFDVPRDYLKFNPVNSVWPIFVEKPSGEELKGKETFKSRLQSTMALI</sequence>
<dbReference type="EMBL" id="CP034459">
    <property type="protein sequence ID" value="QBM89005.1"/>
    <property type="molecule type" value="Genomic_DNA"/>
</dbReference>
<dbReference type="Proteomes" id="UP000292447">
    <property type="component" value="Chromosome IV"/>
</dbReference>
<proteinExistence type="predicted"/>
<organism evidence="1 2">
    <name type="scientific">Metschnikowia aff. pulcherrima</name>
    <dbReference type="NCBI Taxonomy" id="2163413"/>
    <lineage>
        <taxon>Eukaryota</taxon>
        <taxon>Fungi</taxon>
        <taxon>Dikarya</taxon>
        <taxon>Ascomycota</taxon>
        <taxon>Saccharomycotina</taxon>
        <taxon>Pichiomycetes</taxon>
        <taxon>Metschnikowiaceae</taxon>
        <taxon>Metschnikowia</taxon>
    </lineage>
</organism>
<evidence type="ECO:0000313" key="1">
    <source>
        <dbReference type="EMBL" id="QBM89005.1"/>
    </source>
</evidence>
<accession>A0A4P6XQL8</accession>